<feature type="chain" id="PRO_5043051602" evidence="9">
    <location>
        <begin position="23"/>
        <end position="83"/>
    </location>
</feature>
<dbReference type="Pfam" id="PF08571">
    <property type="entry name" value="Yos1"/>
    <property type="match status" value="1"/>
</dbReference>
<evidence type="ECO:0000313" key="11">
    <source>
        <dbReference type="Proteomes" id="UP001301958"/>
    </source>
</evidence>
<dbReference type="GO" id="GO:0030134">
    <property type="term" value="C:COPII-coated ER to Golgi transport vesicle"/>
    <property type="evidence" value="ECO:0007669"/>
    <property type="project" value="TreeGrafter"/>
</dbReference>
<gene>
    <name evidence="10" type="ORF">QBC38DRAFT_451009</name>
</gene>
<keyword evidence="5 8" id="KW-1133">Transmembrane helix</keyword>
<protein>
    <submittedName>
        <fullName evidence="10">Yos1-like protein</fullName>
    </submittedName>
</protein>
<reference evidence="10" key="1">
    <citation type="journal article" date="2023" name="Mol. Phylogenet. Evol.">
        <title>Genome-scale phylogeny and comparative genomics of the fungal order Sordariales.</title>
        <authorList>
            <person name="Hensen N."/>
            <person name="Bonometti L."/>
            <person name="Westerberg I."/>
            <person name="Brannstrom I.O."/>
            <person name="Guillou S."/>
            <person name="Cros-Aarteil S."/>
            <person name="Calhoun S."/>
            <person name="Haridas S."/>
            <person name="Kuo A."/>
            <person name="Mondo S."/>
            <person name="Pangilinan J."/>
            <person name="Riley R."/>
            <person name="LaButti K."/>
            <person name="Andreopoulos B."/>
            <person name="Lipzen A."/>
            <person name="Chen C."/>
            <person name="Yan M."/>
            <person name="Daum C."/>
            <person name="Ng V."/>
            <person name="Clum A."/>
            <person name="Steindorff A."/>
            <person name="Ohm R.A."/>
            <person name="Martin F."/>
            <person name="Silar P."/>
            <person name="Natvig D.O."/>
            <person name="Lalanne C."/>
            <person name="Gautier V."/>
            <person name="Ament-Velasquez S.L."/>
            <person name="Kruys A."/>
            <person name="Hutchinson M.I."/>
            <person name="Powell A.J."/>
            <person name="Barry K."/>
            <person name="Miller A.N."/>
            <person name="Grigoriev I.V."/>
            <person name="Debuchy R."/>
            <person name="Gladieux P."/>
            <person name="Hiltunen Thoren M."/>
            <person name="Johannesson H."/>
        </authorList>
    </citation>
    <scope>NUCLEOTIDE SEQUENCE</scope>
    <source>
        <strain evidence="10">CBS 990.96</strain>
    </source>
</reference>
<dbReference type="InterPro" id="IPR013880">
    <property type="entry name" value="Yos1"/>
</dbReference>
<dbReference type="EMBL" id="MU865291">
    <property type="protein sequence ID" value="KAK4231771.1"/>
    <property type="molecule type" value="Genomic_DNA"/>
</dbReference>
<evidence type="ECO:0000256" key="6">
    <source>
        <dbReference type="ARBA" id="ARBA00023136"/>
    </source>
</evidence>
<dbReference type="PANTHER" id="PTHR15858">
    <property type="entry name" value="IMMEDIATE EARLY RESPONSE 3-INTERACTING PROTEIN 1"/>
    <property type="match status" value="1"/>
</dbReference>
<feature type="signal peptide" evidence="9">
    <location>
        <begin position="1"/>
        <end position="22"/>
    </location>
</feature>
<keyword evidence="11" id="KW-1185">Reference proteome</keyword>
<organism evidence="10 11">
    <name type="scientific">Podospora fimiseda</name>
    <dbReference type="NCBI Taxonomy" id="252190"/>
    <lineage>
        <taxon>Eukaryota</taxon>
        <taxon>Fungi</taxon>
        <taxon>Dikarya</taxon>
        <taxon>Ascomycota</taxon>
        <taxon>Pezizomycotina</taxon>
        <taxon>Sordariomycetes</taxon>
        <taxon>Sordariomycetidae</taxon>
        <taxon>Sordariales</taxon>
        <taxon>Podosporaceae</taxon>
        <taxon>Podospora</taxon>
    </lineage>
</organism>
<proteinExistence type="inferred from homology"/>
<feature type="transmembrane region" description="Helical" evidence="8">
    <location>
        <begin position="62"/>
        <end position="82"/>
    </location>
</feature>
<sequence>MAILGTLLYVIVLALNAITVLSEDRFLARVNLTPETHRRNFGENPDSSIKYRTIQLVSSIRTLARIPLIIVNTLIIFWELIFG</sequence>
<name>A0AAN7BY32_9PEZI</name>
<dbReference type="AlphaFoldDB" id="A0AAN7BY32"/>
<dbReference type="GO" id="GO:0005789">
    <property type="term" value="C:endoplasmic reticulum membrane"/>
    <property type="evidence" value="ECO:0007669"/>
    <property type="project" value="TreeGrafter"/>
</dbReference>
<evidence type="ECO:0000256" key="1">
    <source>
        <dbReference type="ARBA" id="ARBA00004370"/>
    </source>
</evidence>
<evidence type="ECO:0000256" key="4">
    <source>
        <dbReference type="ARBA" id="ARBA00022927"/>
    </source>
</evidence>
<dbReference type="GO" id="GO:0015031">
    <property type="term" value="P:protein transport"/>
    <property type="evidence" value="ECO:0007669"/>
    <property type="project" value="UniProtKB-KW"/>
</dbReference>
<keyword evidence="9" id="KW-0732">Signal</keyword>
<keyword evidence="4" id="KW-0653">Protein transport</keyword>
<evidence type="ECO:0000256" key="5">
    <source>
        <dbReference type="ARBA" id="ARBA00022989"/>
    </source>
</evidence>
<accession>A0AAN7BY32</accession>
<evidence type="ECO:0000256" key="8">
    <source>
        <dbReference type="SAM" id="Phobius"/>
    </source>
</evidence>
<evidence type="ECO:0000256" key="3">
    <source>
        <dbReference type="ARBA" id="ARBA00022692"/>
    </source>
</evidence>
<evidence type="ECO:0000256" key="2">
    <source>
        <dbReference type="ARBA" id="ARBA00022448"/>
    </source>
</evidence>
<evidence type="ECO:0000313" key="10">
    <source>
        <dbReference type="EMBL" id="KAK4231771.1"/>
    </source>
</evidence>
<dbReference type="Proteomes" id="UP001301958">
    <property type="component" value="Unassembled WGS sequence"/>
</dbReference>
<comment type="subcellular location">
    <subcellularLocation>
        <location evidence="1">Membrane</location>
    </subcellularLocation>
</comment>
<keyword evidence="2" id="KW-0813">Transport</keyword>
<comment type="caution">
    <text evidence="10">The sequence shown here is derived from an EMBL/GenBank/DDBJ whole genome shotgun (WGS) entry which is preliminary data.</text>
</comment>
<dbReference type="GO" id="GO:0000139">
    <property type="term" value="C:Golgi membrane"/>
    <property type="evidence" value="ECO:0007669"/>
    <property type="project" value="TreeGrafter"/>
</dbReference>
<keyword evidence="3 8" id="KW-0812">Transmembrane</keyword>
<dbReference type="GO" id="GO:0006888">
    <property type="term" value="P:endoplasmic reticulum to Golgi vesicle-mediated transport"/>
    <property type="evidence" value="ECO:0007669"/>
    <property type="project" value="TreeGrafter"/>
</dbReference>
<comment type="similarity">
    <text evidence="7">Belongs to the YOS1 family.</text>
</comment>
<reference evidence="10" key="2">
    <citation type="submission" date="2023-05" db="EMBL/GenBank/DDBJ databases">
        <authorList>
            <consortium name="Lawrence Berkeley National Laboratory"/>
            <person name="Steindorff A."/>
            <person name="Hensen N."/>
            <person name="Bonometti L."/>
            <person name="Westerberg I."/>
            <person name="Brannstrom I.O."/>
            <person name="Guillou S."/>
            <person name="Cros-Aarteil S."/>
            <person name="Calhoun S."/>
            <person name="Haridas S."/>
            <person name="Kuo A."/>
            <person name="Mondo S."/>
            <person name="Pangilinan J."/>
            <person name="Riley R."/>
            <person name="Labutti K."/>
            <person name="Andreopoulos B."/>
            <person name="Lipzen A."/>
            <person name="Chen C."/>
            <person name="Yanf M."/>
            <person name="Daum C."/>
            <person name="Ng V."/>
            <person name="Clum A."/>
            <person name="Ohm R."/>
            <person name="Martin F."/>
            <person name="Silar P."/>
            <person name="Natvig D."/>
            <person name="Lalanne C."/>
            <person name="Gautier V."/>
            <person name="Ament-Velasquez S.L."/>
            <person name="Kruys A."/>
            <person name="Hutchinson M.I."/>
            <person name="Powell A.J."/>
            <person name="Barry K."/>
            <person name="Miller A.N."/>
            <person name="Grigoriev I.V."/>
            <person name="Debuchy R."/>
            <person name="Gladieux P."/>
            <person name="Thoren M.H."/>
            <person name="Johannesson H."/>
        </authorList>
    </citation>
    <scope>NUCLEOTIDE SEQUENCE</scope>
    <source>
        <strain evidence="10">CBS 990.96</strain>
    </source>
</reference>
<dbReference type="PANTHER" id="PTHR15858:SF0">
    <property type="entry name" value="IMMEDIATE EARLY RESPONSE 3-INTERACTING PROTEIN 1"/>
    <property type="match status" value="1"/>
</dbReference>
<evidence type="ECO:0000256" key="9">
    <source>
        <dbReference type="SAM" id="SignalP"/>
    </source>
</evidence>
<keyword evidence="6 8" id="KW-0472">Membrane</keyword>
<evidence type="ECO:0000256" key="7">
    <source>
        <dbReference type="ARBA" id="ARBA00024203"/>
    </source>
</evidence>